<keyword evidence="2" id="KW-0862">Zinc</keyword>
<feature type="region of interest" description="Disordered" evidence="3">
    <location>
        <begin position="1473"/>
        <end position="1612"/>
    </location>
</feature>
<feature type="compositionally biased region" description="Polar residues" evidence="3">
    <location>
        <begin position="381"/>
        <end position="390"/>
    </location>
</feature>
<feature type="compositionally biased region" description="Basic and acidic residues" evidence="3">
    <location>
        <begin position="1194"/>
        <end position="1210"/>
    </location>
</feature>
<feature type="region of interest" description="Disordered" evidence="3">
    <location>
        <begin position="1"/>
        <end position="101"/>
    </location>
</feature>
<dbReference type="PANTHER" id="PTHR22968">
    <property type="entry name" value="PROTEIN KINASE C, MU"/>
    <property type="match status" value="1"/>
</dbReference>
<keyword evidence="1" id="KW-0479">Metal-binding</keyword>
<feature type="compositionally biased region" description="Basic and acidic residues" evidence="3">
    <location>
        <begin position="1140"/>
        <end position="1156"/>
    </location>
</feature>
<evidence type="ECO:0000256" key="3">
    <source>
        <dbReference type="SAM" id="MobiDB-lite"/>
    </source>
</evidence>
<dbReference type="GO" id="GO:0007200">
    <property type="term" value="P:phospholipase C-activating G protein-coupled receptor signaling pathway"/>
    <property type="evidence" value="ECO:0007669"/>
    <property type="project" value="TreeGrafter"/>
</dbReference>
<dbReference type="GO" id="GO:0004674">
    <property type="term" value="F:protein serine/threonine kinase activity"/>
    <property type="evidence" value="ECO:0007669"/>
    <property type="project" value="UniProtKB-KW"/>
</dbReference>
<feature type="compositionally biased region" description="Basic and acidic residues" evidence="3">
    <location>
        <begin position="807"/>
        <end position="818"/>
    </location>
</feature>
<feature type="compositionally biased region" description="Gly residues" evidence="3">
    <location>
        <begin position="14"/>
        <end position="25"/>
    </location>
</feature>
<feature type="compositionally biased region" description="Polar residues" evidence="3">
    <location>
        <begin position="1435"/>
        <end position="1452"/>
    </location>
</feature>
<dbReference type="STRING" id="610380.E2BCI2"/>
<feature type="compositionally biased region" description="Basic and acidic residues" evidence="3">
    <location>
        <begin position="831"/>
        <end position="842"/>
    </location>
</feature>
<dbReference type="Proteomes" id="UP000008237">
    <property type="component" value="Unassembled WGS sequence"/>
</dbReference>
<feature type="compositionally biased region" description="Basic and acidic residues" evidence="3">
    <location>
        <begin position="418"/>
        <end position="438"/>
    </location>
</feature>
<feature type="compositionally biased region" description="Polar residues" evidence="3">
    <location>
        <begin position="63"/>
        <end position="72"/>
    </location>
</feature>
<feature type="compositionally biased region" description="Basic and acidic residues" evidence="3">
    <location>
        <begin position="957"/>
        <end position="986"/>
    </location>
</feature>
<dbReference type="InterPro" id="IPR002219">
    <property type="entry name" value="PKC_DAG/PE"/>
</dbReference>
<dbReference type="PRINTS" id="PR00008">
    <property type="entry name" value="DAGPEDOMAIN"/>
</dbReference>
<organism evidence="6">
    <name type="scientific">Harpegnathos saltator</name>
    <name type="common">Jerdon's jumping ant</name>
    <dbReference type="NCBI Taxonomy" id="610380"/>
    <lineage>
        <taxon>Eukaryota</taxon>
        <taxon>Metazoa</taxon>
        <taxon>Ecdysozoa</taxon>
        <taxon>Arthropoda</taxon>
        <taxon>Hexapoda</taxon>
        <taxon>Insecta</taxon>
        <taxon>Pterygota</taxon>
        <taxon>Neoptera</taxon>
        <taxon>Endopterygota</taxon>
        <taxon>Hymenoptera</taxon>
        <taxon>Apocrita</taxon>
        <taxon>Aculeata</taxon>
        <taxon>Formicoidea</taxon>
        <taxon>Formicidae</taxon>
        <taxon>Ponerinae</taxon>
        <taxon>Ponerini</taxon>
        <taxon>Harpegnathos</taxon>
    </lineage>
</organism>
<dbReference type="FunFam" id="3.30.60.20:FF:000008">
    <property type="entry name" value="Protein kinase C theta"/>
    <property type="match status" value="1"/>
</dbReference>
<feature type="compositionally biased region" description="Basic and acidic residues" evidence="3">
    <location>
        <begin position="935"/>
        <end position="950"/>
    </location>
</feature>
<feature type="domain" description="Phorbol-ester/DAG-type" evidence="4">
    <location>
        <begin position="192"/>
        <end position="223"/>
    </location>
</feature>
<evidence type="ECO:0000313" key="5">
    <source>
        <dbReference type="EMBL" id="EFN86608.1"/>
    </source>
</evidence>
<dbReference type="Pfam" id="PF00130">
    <property type="entry name" value="C1_1"/>
    <property type="match status" value="2"/>
</dbReference>
<feature type="region of interest" description="Disordered" evidence="3">
    <location>
        <begin position="1627"/>
        <end position="1699"/>
    </location>
</feature>
<feature type="compositionally biased region" description="Basic and acidic residues" evidence="3">
    <location>
        <begin position="1357"/>
        <end position="1380"/>
    </location>
</feature>
<dbReference type="PROSITE" id="PS00479">
    <property type="entry name" value="ZF_DAG_PE_1"/>
    <property type="match status" value="1"/>
</dbReference>
<dbReference type="Gene3D" id="3.30.60.20">
    <property type="match status" value="2"/>
</dbReference>
<feature type="compositionally biased region" description="Polar residues" evidence="3">
    <location>
        <begin position="1563"/>
        <end position="1577"/>
    </location>
</feature>
<dbReference type="InterPro" id="IPR046349">
    <property type="entry name" value="C1-like_sf"/>
</dbReference>
<feature type="compositionally biased region" description="Low complexity" evidence="3">
    <location>
        <begin position="922"/>
        <end position="933"/>
    </location>
</feature>
<feature type="compositionally biased region" description="Polar residues" evidence="3">
    <location>
        <begin position="855"/>
        <end position="872"/>
    </location>
</feature>
<dbReference type="SUPFAM" id="SSF57889">
    <property type="entry name" value="Cysteine-rich domain"/>
    <property type="match status" value="2"/>
</dbReference>
<protein>
    <recommendedName>
        <fullName evidence="4">Phorbol-ester/DAG-type domain-containing protein</fullName>
    </recommendedName>
</protein>
<feature type="compositionally biased region" description="Basic and acidic residues" evidence="3">
    <location>
        <begin position="597"/>
        <end position="626"/>
    </location>
</feature>
<feature type="region of interest" description="Disordered" evidence="3">
    <location>
        <begin position="381"/>
        <end position="468"/>
    </location>
</feature>
<feature type="region of interest" description="Disordered" evidence="3">
    <location>
        <begin position="1125"/>
        <end position="1458"/>
    </location>
</feature>
<dbReference type="InterPro" id="IPR020454">
    <property type="entry name" value="DAG/PE-bd"/>
</dbReference>
<dbReference type="PANTHER" id="PTHR22968:SF14">
    <property type="entry name" value="PROTEIN KINASE C"/>
    <property type="match status" value="1"/>
</dbReference>
<name>E2BCI2_HARSA</name>
<feature type="compositionally biased region" description="Polar residues" evidence="3">
    <location>
        <begin position="1175"/>
        <end position="1193"/>
    </location>
</feature>
<dbReference type="SMART" id="SM00109">
    <property type="entry name" value="C1"/>
    <property type="match status" value="2"/>
</dbReference>
<dbReference type="OrthoDB" id="63267at2759"/>
<feature type="domain" description="Phorbol-ester/DAG-type" evidence="4">
    <location>
        <begin position="120"/>
        <end position="170"/>
    </location>
</feature>
<dbReference type="PROSITE" id="PS50081">
    <property type="entry name" value="ZF_DAG_PE_2"/>
    <property type="match status" value="2"/>
</dbReference>
<dbReference type="GO" id="GO:0035556">
    <property type="term" value="P:intracellular signal transduction"/>
    <property type="evidence" value="ECO:0007669"/>
    <property type="project" value="TreeGrafter"/>
</dbReference>
<feature type="compositionally biased region" description="Basic and acidic residues" evidence="3">
    <location>
        <begin position="1069"/>
        <end position="1093"/>
    </location>
</feature>
<dbReference type="CDD" id="cd20834">
    <property type="entry name" value="C1_nPKC_theta-like_rpt1"/>
    <property type="match status" value="1"/>
</dbReference>
<dbReference type="OMA" id="ICNNELI"/>
<evidence type="ECO:0000256" key="1">
    <source>
        <dbReference type="ARBA" id="ARBA00022723"/>
    </source>
</evidence>
<feature type="compositionally biased region" description="Basic and acidic residues" evidence="3">
    <location>
        <begin position="661"/>
        <end position="689"/>
    </location>
</feature>
<dbReference type="GO" id="GO:0008270">
    <property type="term" value="F:zinc ion binding"/>
    <property type="evidence" value="ECO:0007669"/>
    <property type="project" value="UniProtKB-KW"/>
</dbReference>
<gene>
    <name evidence="5" type="ORF">EAI_00653</name>
</gene>
<feature type="compositionally biased region" description="Polar residues" evidence="3">
    <location>
        <begin position="1502"/>
        <end position="1514"/>
    </location>
</feature>
<feature type="compositionally biased region" description="Basic and acidic residues" evidence="3">
    <location>
        <begin position="1259"/>
        <end position="1269"/>
    </location>
</feature>
<feature type="compositionally biased region" description="Basic and acidic residues" evidence="3">
    <location>
        <begin position="634"/>
        <end position="648"/>
    </location>
</feature>
<feature type="compositionally biased region" description="Low complexity" evidence="3">
    <location>
        <begin position="1163"/>
        <end position="1173"/>
    </location>
</feature>
<sequence length="1744" mass="188787">MMFTGGSHAKRRNAGGGSGSGGSGSTPGRKPSVDHRNSSSRVATEGYTYRTRVPTFLNPTELPPTTSATSKTYVYKTRVPRRDAASSATTSPSRQNKNIGRAITRRRGAVKHNKVHVVRGHKLVAKFFRQPTFCAFCKDFLWGFGKQGYQCQACQTAVHKKCHDKLLTKCPESGRESENTIYLRERFKIDVPHRFRTHTFMSPTFCDHCGSMLYGLFRQGLRCDARNRLRRDRPTIKIRSQALKDNPALREHHERHEKSVGELLMEKFLIKDKKSADDNQQQPVRLYHQISLESELEGGGQDREALQKRITRRFTRRRSSTDLQLDPEQLQREAAYAQVQAKVLDSLVAEEQAQIESEARRGTLIRKGTVVRGSVNGHSNYYSDNFADSDTMTREEEEEMALRMRKNAKKAKKKKKSIDKPSPPDRTIANDHVLDNRRSSASSELSVDSKVDEVDEAPLEENGPRPQMYKIEASNSAGDFSSIWVNTSEKEPQRKMSVEQFRESVRVPIPRKLGVDVTAAPKSADDAEMRVVLPVRKPYVMDPSRNSVYLTMKKPEKARDETLDEELGRMLETEVNGVQPLANGFVDASADRILEDDVSKSSMRDEESLKLKDLARAPGKVKDAAVKKTAGRLKRSDEPSTKKKDARATPKSLDDDDDDDSRVKRDTVISKTTKDDEVRESASKGEPPKSTEVTTASASSVESGASTVASTSVRAKQLGSPKDPADVKTKKDNENTKIDAAKSSETVAAAKTKTPEAVASPKDALDANLKKHDENRKDRRTSGVAKKTKTSEDALTLPKDVSGATKKNNEIRKNEMTKKRTKSPEGLAAPRTDKLAEEKAHVVSDTPKIPAMSHQDATPTTTARRSVVTNAGDTRENIASIVTVPTPSATGLPKASKINADRNNTVEAPELSLREDEEEEVAAAAHLADESVANKSEREEDALPGKKTDKTNLATRDVPEAPTRKANGVDKAGDLARDDVAAKSKSDGAGATLPEGANDQVRSNERDEIATAEDVVRSTSDTGLTKTTKYKAASAASRELPPETARPSAKSEAEAAVTGAPSDASLESEDAKPLKIDAKKISAVVDAEKDASRDSGVSSPKGGKVSKLGGAESKFPFKVKTFQKTVASDVGKDPSAPKAAKNDDGKAPTTAKRDANAPRNLKKSTSVDSSKSTADFPSSDANVLPKTLQQSVSVDEKAADKRKPVKKTLEPAKFPSKLPQKQPATSLDVKCEKLSQAEPAGQLSKSASVESIDFWSEIKAPDSPRASDSKKKKKKQQQQQQGAVPSGPDANALSPKIAEKADPISGPKWVSSDSPARGKPSTAAAIKEPDEKKNGSDVKISVATGATPAVAADDVAEERRPKERAAEAGPRPRTEVEKKSAQQQAAKAPRAKKKTANLSIAIGAKDLNSTVKKAPVKAKREDTVPPSPPRPDSKATPTQGDAASLDTSSEGSTPVVAPAAGIMPAINIDEVPTVLNSSESADHEDYEEVSTPTNEPVDPTLTKISKWSNRNDLTNTDDAETPVVSEETSLATSPTASPQSSKTRRLVKKKKSSSKKKPSTKVVNDTTTSGQQSTQVAKPQLDKQLLAKPKSSPKVSPRSSPRNSPSQRPLDLIRMFYTTPSALLTATPRDLSKVRRVKIKRRKHHPSRTPSVSSDSTGSTTSTATTGSTDGSGSTCTELDDEVEQKRMNSTRSNDSGFDGSPRISSTYLLLQPVVLASGSSSDGFGIIPLKPSKAMIASSSFLI</sequence>
<proteinExistence type="predicted"/>
<feature type="compositionally biased region" description="Polar residues" evidence="3">
    <location>
        <begin position="1526"/>
        <end position="1539"/>
    </location>
</feature>
<evidence type="ECO:0000313" key="6">
    <source>
        <dbReference type="Proteomes" id="UP000008237"/>
    </source>
</evidence>
<feature type="compositionally biased region" description="Basic and acidic residues" evidence="3">
    <location>
        <begin position="723"/>
        <end position="742"/>
    </location>
</feature>
<accession>E2BCI2</accession>
<dbReference type="GO" id="GO:0005829">
    <property type="term" value="C:cytosol"/>
    <property type="evidence" value="ECO:0007669"/>
    <property type="project" value="TreeGrafter"/>
</dbReference>
<feature type="compositionally biased region" description="Low complexity" evidence="3">
    <location>
        <begin position="1588"/>
        <end position="1609"/>
    </location>
</feature>
<feature type="compositionally biased region" description="Basic residues" evidence="3">
    <location>
        <begin position="1542"/>
        <end position="1559"/>
    </location>
</feature>
<feature type="compositionally biased region" description="Polar residues" evidence="3">
    <location>
        <begin position="86"/>
        <end position="98"/>
    </location>
</feature>
<feature type="compositionally biased region" description="Basic and acidic residues" evidence="3">
    <location>
        <begin position="1327"/>
        <end position="1336"/>
    </location>
</feature>
<keyword evidence="6" id="KW-1185">Reference proteome</keyword>
<dbReference type="GO" id="GO:0016020">
    <property type="term" value="C:membrane"/>
    <property type="evidence" value="ECO:0007669"/>
    <property type="project" value="UniProtKB-SubCell"/>
</dbReference>
<feature type="compositionally biased region" description="Low complexity" evidence="3">
    <location>
        <begin position="1025"/>
        <end position="1037"/>
    </location>
</feature>
<feature type="compositionally biased region" description="Low complexity" evidence="3">
    <location>
        <begin position="690"/>
        <end position="713"/>
    </location>
</feature>
<dbReference type="InParanoid" id="E2BCI2"/>
<feature type="compositionally biased region" description="Low complexity" evidence="3">
    <location>
        <begin position="1648"/>
        <end position="1677"/>
    </location>
</feature>
<feature type="compositionally biased region" description="Low complexity" evidence="3">
    <location>
        <begin position="1095"/>
        <end position="1110"/>
    </location>
</feature>
<feature type="compositionally biased region" description="Basic residues" evidence="3">
    <location>
        <begin position="1634"/>
        <end position="1647"/>
    </location>
</feature>
<feature type="compositionally biased region" description="Basic residues" evidence="3">
    <location>
        <begin position="403"/>
        <end position="417"/>
    </location>
</feature>
<evidence type="ECO:0000259" key="4">
    <source>
        <dbReference type="PROSITE" id="PS50081"/>
    </source>
</evidence>
<dbReference type="EMBL" id="GL447283">
    <property type="protein sequence ID" value="EFN86608.1"/>
    <property type="molecule type" value="Genomic_DNA"/>
</dbReference>
<evidence type="ECO:0000256" key="2">
    <source>
        <dbReference type="ARBA" id="ARBA00022833"/>
    </source>
</evidence>
<reference evidence="5 6" key="1">
    <citation type="journal article" date="2010" name="Science">
        <title>Genomic comparison of the ants Camponotus floridanus and Harpegnathos saltator.</title>
        <authorList>
            <person name="Bonasio R."/>
            <person name="Zhang G."/>
            <person name="Ye C."/>
            <person name="Mutti N.S."/>
            <person name="Fang X."/>
            <person name="Qin N."/>
            <person name="Donahue G."/>
            <person name="Yang P."/>
            <person name="Li Q."/>
            <person name="Li C."/>
            <person name="Zhang P."/>
            <person name="Huang Z."/>
            <person name="Berger S.L."/>
            <person name="Reinberg D."/>
            <person name="Wang J."/>
            <person name="Liebig J."/>
        </authorList>
    </citation>
    <scope>NUCLEOTIDE SEQUENCE [LARGE SCALE GENOMIC DNA]</scope>
    <source>
        <strain evidence="5 6">R22 G/1</strain>
    </source>
</reference>
<feature type="region of interest" description="Disordered" evidence="3">
    <location>
        <begin position="597"/>
        <end position="1110"/>
    </location>
</feature>
<feature type="compositionally biased region" description="Basic and acidic residues" evidence="3">
    <location>
        <begin position="763"/>
        <end position="781"/>
    </location>
</feature>